<dbReference type="GO" id="GO:0097196">
    <property type="term" value="C:Shu complex"/>
    <property type="evidence" value="ECO:0007669"/>
    <property type="project" value="TreeGrafter"/>
</dbReference>
<proteinExistence type="predicted"/>
<dbReference type="Gene3D" id="3.40.50.300">
    <property type="entry name" value="P-loop containing nucleotide triphosphate hydrolases"/>
    <property type="match status" value="1"/>
</dbReference>
<gene>
    <name evidence="1" type="ORF">PHJA_002262600</name>
</gene>
<comment type="caution">
    <text evidence="1">The sequence shown here is derived from an EMBL/GenBank/DDBJ whole genome shotgun (WGS) entry which is preliminary data.</text>
</comment>
<accession>A0A830CPG4</accession>
<name>A0A830CPG4_9LAMI</name>
<dbReference type="InterPro" id="IPR027417">
    <property type="entry name" value="P-loop_NTPase"/>
</dbReference>
<dbReference type="EMBL" id="BMAC01000663">
    <property type="protein sequence ID" value="GFQ01187.1"/>
    <property type="molecule type" value="Genomic_DNA"/>
</dbReference>
<evidence type="ECO:0000313" key="2">
    <source>
        <dbReference type="Proteomes" id="UP000653305"/>
    </source>
</evidence>
<organism evidence="1 2">
    <name type="scientific">Phtheirospermum japonicum</name>
    <dbReference type="NCBI Taxonomy" id="374723"/>
    <lineage>
        <taxon>Eukaryota</taxon>
        <taxon>Viridiplantae</taxon>
        <taxon>Streptophyta</taxon>
        <taxon>Embryophyta</taxon>
        <taxon>Tracheophyta</taxon>
        <taxon>Spermatophyta</taxon>
        <taxon>Magnoliopsida</taxon>
        <taxon>eudicotyledons</taxon>
        <taxon>Gunneridae</taxon>
        <taxon>Pentapetalae</taxon>
        <taxon>asterids</taxon>
        <taxon>lamiids</taxon>
        <taxon>Lamiales</taxon>
        <taxon>Orobanchaceae</taxon>
        <taxon>Orobanchaceae incertae sedis</taxon>
        <taxon>Phtheirospermum</taxon>
    </lineage>
</organism>
<dbReference type="PANTHER" id="PTHR28653">
    <property type="match status" value="1"/>
</dbReference>
<sequence length="230" mass="25946">MVERFFSTRHTNSQIPGQFDPIVLLSGPPSSGKTSLLFQFALNSAVENNGAVVILCSRRKLETNPPFLSKGVDPSTEIFRRIQIKYVDDDEGIKKFFAAFHLFDKFPVSVIIDDFADYFDGRQCQERYNNPRGKDLAMVRVLSLCRNAIDHANKGGRCELVLSDTHKGDTPRLLYIYKKWVSCIYTVKGDGLGSFTLQKLYSDTENAKRKSAKYSIALQYLVLEGLVEGV</sequence>
<reference evidence="1" key="1">
    <citation type="submission" date="2020-07" db="EMBL/GenBank/DDBJ databases">
        <title>Ethylene signaling mediates host invasion by parasitic plants.</title>
        <authorList>
            <person name="Yoshida S."/>
        </authorList>
    </citation>
    <scope>NUCLEOTIDE SEQUENCE</scope>
    <source>
        <strain evidence="1">Okayama</strain>
    </source>
</reference>
<dbReference type="AlphaFoldDB" id="A0A830CPG4"/>
<evidence type="ECO:0000313" key="1">
    <source>
        <dbReference type="EMBL" id="GFQ01187.1"/>
    </source>
</evidence>
<dbReference type="PANTHER" id="PTHR28653:SF1">
    <property type="entry name" value="ATPASE SWSAP1"/>
    <property type="match status" value="1"/>
</dbReference>
<dbReference type="GO" id="GO:0000724">
    <property type="term" value="P:double-strand break repair via homologous recombination"/>
    <property type="evidence" value="ECO:0007669"/>
    <property type="project" value="TreeGrafter"/>
</dbReference>
<keyword evidence="2" id="KW-1185">Reference proteome</keyword>
<dbReference type="SUPFAM" id="SSF52540">
    <property type="entry name" value="P-loop containing nucleoside triphosphate hydrolases"/>
    <property type="match status" value="1"/>
</dbReference>
<dbReference type="OrthoDB" id="67296at2759"/>
<protein>
    <submittedName>
        <fullName evidence="1">Uncharacterized protein</fullName>
    </submittedName>
</protein>
<dbReference type="Proteomes" id="UP000653305">
    <property type="component" value="Unassembled WGS sequence"/>
</dbReference>
<dbReference type="GO" id="GO:0003697">
    <property type="term" value="F:single-stranded DNA binding"/>
    <property type="evidence" value="ECO:0007669"/>
    <property type="project" value="TreeGrafter"/>
</dbReference>